<dbReference type="InterPro" id="IPR050303">
    <property type="entry name" value="GatZ_KbaZ_carbometab"/>
</dbReference>
<proteinExistence type="predicted"/>
<sequence length="370" mass="38294">MTPRFPDGELDGLRARGAGRTATEIAQQPALWAEVADLVVRDGQAAAWLAPLVARHDLRLVLTGAGTSAFVGQVLAPALTRLLGRPVEAVATTDLLADPAGTLRPDRATLLVSFARSGDSPESVAATQVADAALTEVHHLVVTCNADGRLALAHAGRAGSHVLTLPPATNDRGFAMTSSFTAMLLAARLLLAPAATVPVDDLAAAAETALRSATDLAAVAARGHDRVVLLGSGPLAGLAREASLKLLELTAGAVVGLHDTPLGFRHGPKSFLRSGTLAVVFRSGDPYTRRYDDDIVTELRAALGERDVLVVDPVLPGGVPDDLRALPAAVTAQLLALRFALARPGTPDDPFPGGEVNRVVQGVTVHPWAP</sequence>
<dbReference type="PROSITE" id="PS51464">
    <property type="entry name" value="SIS"/>
    <property type="match status" value="2"/>
</dbReference>
<evidence type="ECO:0000313" key="3">
    <source>
        <dbReference type="EMBL" id="MEZ0491345.1"/>
    </source>
</evidence>
<name>A0ABV4HY59_9ACTN</name>
<organism evidence="3 4">
    <name type="scientific">Kineococcus mangrovi</name>
    <dbReference type="NCBI Taxonomy" id="1660183"/>
    <lineage>
        <taxon>Bacteria</taxon>
        <taxon>Bacillati</taxon>
        <taxon>Actinomycetota</taxon>
        <taxon>Actinomycetes</taxon>
        <taxon>Kineosporiales</taxon>
        <taxon>Kineosporiaceae</taxon>
        <taxon>Kineococcus</taxon>
    </lineage>
</organism>
<evidence type="ECO:0000313" key="4">
    <source>
        <dbReference type="Proteomes" id="UP001566476"/>
    </source>
</evidence>
<feature type="domain" description="SIS" evidence="2">
    <location>
        <begin position="216"/>
        <end position="350"/>
    </location>
</feature>
<comment type="caution">
    <text evidence="3">The sequence shown here is derived from an EMBL/GenBank/DDBJ whole genome shotgun (WGS) entry which is preliminary data.</text>
</comment>
<dbReference type="CDD" id="cd05008">
    <property type="entry name" value="SIS_GlmS_GlmD_1"/>
    <property type="match status" value="1"/>
</dbReference>
<evidence type="ECO:0000259" key="2">
    <source>
        <dbReference type="PROSITE" id="PS51464"/>
    </source>
</evidence>
<dbReference type="PANTHER" id="PTHR32502">
    <property type="entry name" value="N-ACETYLGALACTOSAMINE PERMEASE II COMPONENT-RELATED"/>
    <property type="match status" value="1"/>
</dbReference>
<accession>A0ABV4HY59</accession>
<reference evidence="3 4" key="1">
    <citation type="submission" date="2024-07" db="EMBL/GenBank/DDBJ databases">
        <authorList>
            <person name="Thanompreechachai J."/>
            <person name="Duangmal K."/>
        </authorList>
    </citation>
    <scope>NUCLEOTIDE SEQUENCE [LARGE SCALE GENOMIC DNA]</scope>
    <source>
        <strain evidence="3 4">TBRC 1896</strain>
    </source>
</reference>
<evidence type="ECO:0000256" key="1">
    <source>
        <dbReference type="ARBA" id="ARBA00022737"/>
    </source>
</evidence>
<dbReference type="Gene3D" id="3.40.50.10490">
    <property type="entry name" value="Glucose-6-phosphate isomerase like protein, domain 1"/>
    <property type="match status" value="2"/>
</dbReference>
<gene>
    <name evidence="3" type="ORF">AB2L28_03760</name>
</gene>
<dbReference type="Proteomes" id="UP001566476">
    <property type="component" value="Unassembled WGS sequence"/>
</dbReference>
<dbReference type="Pfam" id="PF01380">
    <property type="entry name" value="SIS"/>
    <property type="match status" value="1"/>
</dbReference>
<dbReference type="PANTHER" id="PTHR32502:SF3">
    <property type="entry name" value="D-GALACTOSAMINE-6-PHOSPHATE DEAMINASE AGAS-RELATED"/>
    <property type="match status" value="1"/>
</dbReference>
<protein>
    <submittedName>
        <fullName evidence="3">SIS domain-containing protein</fullName>
    </submittedName>
</protein>
<keyword evidence="1" id="KW-0677">Repeat</keyword>
<dbReference type="InterPro" id="IPR001347">
    <property type="entry name" value="SIS_dom"/>
</dbReference>
<dbReference type="EMBL" id="JBGGTQ010000002">
    <property type="protein sequence ID" value="MEZ0491345.1"/>
    <property type="molecule type" value="Genomic_DNA"/>
</dbReference>
<keyword evidence="4" id="KW-1185">Reference proteome</keyword>
<dbReference type="SUPFAM" id="SSF53697">
    <property type="entry name" value="SIS domain"/>
    <property type="match status" value="1"/>
</dbReference>
<feature type="domain" description="SIS" evidence="2">
    <location>
        <begin position="49"/>
        <end position="202"/>
    </location>
</feature>
<dbReference type="RefSeq" id="WP_370717394.1">
    <property type="nucleotide sequence ID" value="NZ_JBGGTQ010000002.1"/>
</dbReference>
<dbReference type="InterPro" id="IPR046348">
    <property type="entry name" value="SIS_dom_sf"/>
</dbReference>
<dbReference type="InterPro" id="IPR035466">
    <property type="entry name" value="GlmS/AgaS_SIS"/>
</dbReference>